<dbReference type="InterPro" id="IPR002213">
    <property type="entry name" value="UDP_glucos_trans"/>
</dbReference>
<dbReference type="Gene3D" id="1.10.8.50">
    <property type="match status" value="1"/>
</dbReference>
<evidence type="ECO:0000256" key="2">
    <source>
        <dbReference type="ARBA" id="ARBA00009995"/>
    </source>
</evidence>
<comment type="similarity">
    <text evidence="1">Belongs to the universal ribosomal protein uS13 family.</text>
</comment>
<evidence type="ECO:0000256" key="3">
    <source>
        <dbReference type="ARBA" id="ARBA00022679"/>
    </source>
</evidence>
<dbReference type="SUPFAM" id="SSF46946">
    <property type="entry name" value="S13-like H2TH domain"/>
    <property type="match status" value="1"/>
</dbReference>
<evidence type="ECO:0000256" key="1">
    <source>
        <dbReference type="ARBA" id="ARBA00008080"/>
    </source>
</evidence>
<dbReference type="InterPro" id="IPR027437">
    <property type="entry name" value="Rbsml_uS13_C"/>
</dbReference>
<comment type="caution">
    <text evidence="6">The sequence shown here is derived from an EMBL/GenBank/DDBJ whole genome shotgun (WGS) entry which is preliminary data.</text>
</comment>
<dbReference type="FunFam" id="3.40.50.2000:FF:000019">
    <property type="entry name" value="Glycosyltransferase"/>
    <property type="match status" value="1"/>
</dbReference>
<dbReference type="OrthoDB" id="525520at2759"/>
<evidence type="ECO:0000256" key="4">
    <source>
        <dbReference type="ARBA" id="ARBA00022980"/>
    </source>
</evidence>
<dbReference type="PROSITE" id="PS00375">
    <property type="entry name" value="UDPGT"/>
    <property type="match status" value="1"/>
</dbReference>
<protein>
    <submittedName>
        <fullName evidence="6">UDP-glycosyltransferase 74E2</fullName>
    </submittedName>
</protein>
<name>A0A314UHS9_PRUYE</name>
<dbReference type="InterPro" id="IPR001892">
    <property type="entry name" value="Ribosomal_uS13"/>
</dbReference>
<organism evidence="6 7">
    <name type="scientific">Prunus yedoensis var. nudiflora</name>
    <dbReference type="NCBI Taxonomy" id="2094558"/>
    <lineage>
        <taxon>Eukaryota</taxon>
        <taxon>Viridiplantae</taxon>
        <taxon>Streptophyta</taxon>
        <taxon>Embryophyta</taxon>
        <taxon>Tracheophyta</taxon>
        <taxon>Spermatophyta</taxon>
        <taxon>Magnoliopsida</taxon>
        <taxon>eudicotyledons</taxon>
        <taxon>Gunneridae</taxon>
        <taxon>Pentapetalae</taxon>
        <taxon>rosids</taxon>
        <taxon>fabids</taxon>
        <taxon>Rosales</taxon>
        <taxon>Rosaceae</taxon>
        <taxon>Amygdaloideae</taxon>
        <taxon>Amygdaleae</taxon>
        <taxon>Prunus</taxon>
    </lineage>
</organism>
<comment type="similarity">
    <text evidence="2">Belongs to the UDP-glycosyltransferase family.</text>
</comment>
<dbReference type="EMBL" id="PJQY01003510">
    <property type="protein sequence ID" value="PQM36861.1"/>
    <property type="molecule type" value="Genomic_DNA"/>
</dbReference>
<dbReference type="SUPFAM" id="SSF53756">
    <property type="entry name" value="UDP-Glycosyltransferase/glycogen phosphorylase"/>
    <property type="match status" value="1"/>
</dbReference>
<dbReference type="PROSITE" id="PS50159">
    <property type="entry name" value="RIBOSOMAL_S13_2"/>
    <property type="match status" value="1"/>
</dbReference>
<dbReference type="Pfam" id="PF00201">
    <property type="entry name" value="UDPGT"/>
    <property type="match status" value="1"/>
</dbReference>
<dbReference type="GO" id="GO:0006412">
    <property type="term" value="P:translation"/>
    <property type="evidence" value="ECO:0007669"/>
    <property type="project" value="InterPro"/>
</dbReference>
<dbReference type="InterPro" id="IPR018269">
    <property type="entry name" value="Ribosomal_uS13_CS"/>
</dbReference>
<keyword evidence="4" id="KW-0689">Ribosomal protein</keyword>
<keyword evidence="3 6" id="KW-0808">Transferase</keyword>
<dbReference type="GO" id="GO:0003735">
    <property type="term" value="F:structural constituent of ribosome"/>
    <property type="evidence" value="ECO:0007669"/>
    <property type="project" value="InterPro"/>
</dbReference>
<accession>A0A314UHS9</accession>
<sequence>MFQFSKRLASKGLRVTLVTISSDTHHEPIETQLSLVKIESIYAASEEADKINAENKIQWLQNILTKRLPELISKQESIGCPISCIVYDSALTWALDMAKGLGIAGASFFTHSCAVGTVYCSYPSFLKLVVGRFSNITDADWIFWNSFDCLEQEVVSWMKTRWPIKTIGPTLPSMYLDKRLEDDRDYGFNLFTPNIDTCIKWLESKDTGTVVYVSFGSMANLGEKQMEELALGLKRSKTNFLWVVRESEIQKLPSNFEEQTSEKGLVVNWCPQLQVLAHKAVGCFMTHCGWNSTLEALSSGVPMVAMPQWTDQLTNAKFVEDEWKVGVRVKVDQMGVVTKEEIERCIAQVMEGERGKEIKGNSIRWRELAKEAVAEGGSSDKNIEEFVAALVGIVLKLGCGFRPWRRHFQLWIGCWSKPRWWWVSGSGFGYGGGGFGNSHGSNGYGGNSNYNNNQAVHGPPGVAIASDASRRLLQSVSFHGVGARCLNIRAGMEIPDNKPLKFALQYIHGIGRARAAQILSELNMSNKLAMDLTRREVVALDDVLSKYVIGRDLAGLVDRDIKRMKDIQCYRGIRHVDKLPCRGQRTSTNAMTRKGSQRVAVAASKKLKK</sequence>
<evidence type="ECO:0000313" key="7">
    <source>
        <dbReference type="Proteomes" id="UP000250321"/>
    </source>
</evidence>
<dbReference type="AlphaFoldDB" id="A0A314UHS9"/>
<dbReference type="InterPro" id="IPR010979">
    <property type="entry name" value="Ribosomal_uS13-like_H2TH"/>
</dbReference>
<dbReference type="GO" id="GO:0080044">
    <property type="term" value="F:quercetin 7-O-glucosyltransferase activity"/>
    <property type="evidence" value="ECO:0007669"/>
    <property type="project" value="TreeGrafter"/>
</dbReference>
<proteinExistence type="inferred from homology"/>
<dbReference type="Pfam" id="PF00416">
    <property type="entry name" value="Ribosomal_S13"/>
    <property type="match status" value="1"/>
</dbReference>
<evidence type="ECO:0000256" key="5">
    <source>
        <dbReference type="ARBA" id="ARBA00023274"/>
    </source>
</evidence>
<dbReference type="Proteomes" id="UP000250321">
    <property type="component" value="Unassembled WGS sequence"/>
</dbReference>
<keyword evidence="5" id="KW-0687">Ribonucleoprotein</keyword>
<dbReference type="PANTHER" id="PTHR11926">
    <property type="entry name" value="GLUCOSYL/GLUCURONOSYL TRANSFERASES"/>
    <property type="match status" value="1"/>
</dbReference>
<evidence type="ECO:0000313" key="6">
    <source>
        <dbReference type="EMBL" id="PQM36861.1"/>
    </source>
</evidence>
<dbReference type="GO" id="GO:0080043">
    <property type="term" value="F:quercetin 3-O-glucosyltransferase activity"/>
    <property type="evidence" value="ECO:0007669"/>
    <property type="project" value="TreeGrafter"/>
</dbReference>
<gene>
    <name evidence="6" type="ORF">Pyn_04994</name>
</gene>
<dbReference type="Gene3D" id="4.10.910.10">
    <property type="entry name" value="30s ribosomal protein s13, domain 2"/>
    <property type="match status" value="1"/>
</dbReference>
<dbReference type="Gene3D" id="3.40.50.2000">
    <property type="entry name" value="Glycogen Phosphorylase B"/>
    <property type="match status" value="2"/>
</dbReference>
<dbReference type="PROSITE" id="PS00646">
    <property type="entry name" value="RIBOSOMAL_S13_1"/>
    <property type="match status" value="1"/>
</dbReference>
<dbReference type="GO" id="GO:1990904">
    <property type="term" value="C:ribonucleoprotein complex"/>
    <property type="evidence" value="ECO:0007669"/>
    <property type="project" value="UniProtKB-KW"/>
</dbReference>
<dbReference type="CDD" id="cd03784">
    <property type="entry name" value="GT1_Gtf-like"/>
    <property type="match status" value="1"/>
</dbReference>
<dbReference type="GO" id="GO:0003723">
    <property type="term" value="F:RNA binding"/>
    <property type="evidence" value="ECO:0007669"/>
    <property type="project" value="InterPro"/>
</dbReference>
<dbReference type="PANTHER" id="PTHR11926:SF1560">
    <property type="entry name" value="UDP-GLYCOSYLTRANSFERASE 74E1-RELATED"/>
    <property type="match status" value="1"/>
</dbReference>
<reference evidence="6 7" key="1">
    <citation type="submission" date="2018-02" db="EMBL/GenBank/DDBJ databases">
        <title>Draft genome of wild Prunus yedoensis var. nudiflora.</title>
        <authorList>
            <person name="Baek S."/>
            <person name="Kim J.-H."/>
            <person name="Choi K."/>
            <person name="Kim G.-B."/>
            <person name="Cho A."/>
            <person name="Jang H."/>
            <person name="Shin C.-H."/>
            <person name="Yu H.-J."/>
            <person name="Mun J.-H."/>
        </authorList>
    </citation>
    <scope>NUCLEOTIDE SEQUENCE [LARGE SCALE GENOMIC DNA]</scope>
    <source>
        <strain evidence="7">cv. Jeju island</strain>
        <tissue evidence="6">Leaf</tissue>
    </source>
</reference>
<dbReference type="HAMAP" id="MF_01315">
    <property type="entry name" value="Ribosomal_uS13"/>
    <property type="match status" value="1"/>
</dbReference>
<dbReference type="InterPro" id="IPR035595">
    <property type="entry name" value="UDP_glycos_trans_CS"/>
</dbReference>
<keyword evidence="7" id="KW-1185">Reference proteome</keyword>
<dbReference type="GO" id="GO:0005840">
    <property type="term" value="C:ribosome"/>
    <property type="evidence" value="ECO:0007669"/>
    <property type="project" value="UniProtKB-KW"/>
</dbReference>